<keyword evidence="3" id="KW-1185">Reference proteome</keyword>
<comment type="caution">
    <text evidence="2">The sequence shown here is derived from an EMBL/GenBank/DDBJ whole genome shotgun (WGS) entry which is preliminary data.</text>
</comment>
<dbReference type="AlphaFoldDB" id="A6FY48"/>
<proteinExistence type="predicted"/>
<dbReference type="PANTHER" id="PTHR36566:SF1">
    <property type="entry name" value="PYRIDINIUM-3,5-BISTHIOCARBOXYLIC ACID MONONUCLEOTIDE NICKEL INSERTION PROTEIN"/>
    <property type="match status" value="1"/>
</dbReference>
<keyword evidence="1" id="KW-0533">Nickel</keyword>
<dbReference type="Pfam" id="PF01969">
    <property type="entry name" value="Ni_insertion"/>
    <property type="match status" value="1"/>
</dbReference>
<dbReference type="InterPro" id="IPR002822">
    <property type="entry name" value="Ni_insertion"/>
</dbReference>
<reference evidence="2 3" key="1">
    <citation type="submission" date="2007-06" db="EMBL/GenBank/DDBJ databases">
        <authorList>
            <person name="Shimkets L."/>
            <person name="Ferriera S."/>
            <person name="Johnson J."/>
            <person name="Kravitz S."/>
            <person name="Beeson K."/>
            <person name="Sutton G."/>
            <person name="Rogers Y.-H."/>
            <person name="Friedman R."/>
            <person name="Frazier M."/>
            <person name="Venter J.C."/>
        </authorList>
    </citation>
    <scope>NUCLEOTIDE SEQUENCE [LARGE SCALE GENOMIC DNA]</scope>
    <source>
        <strain evidence="2 3">SIR-1</strain>
    </source>
</reference>
<evidence type="ECO:0000313" key="2">
    <source>
        <dbReference type="EMBL" id="EDM81427.1"/>
    </source>
</evidence>
<gene>
    <name evidence="2" type="ORF">PPSIR1_39590</name>
</gene>
<dbReference type="PANTHER" id="PTHR36566">
    <property type="entry name" value="NICKEL INSERTION PROTEIN-RELATED"/>
    <property type="match status" value="1"/>
</dbReference>
<dbReference type="eggNOG" id="COG1641">
    <property type="taxonomic scope" value="Bacteria"/>
</dbReference>
<evidence type="ECO:0000256" key="1">
    <source>
        <dbReference type="ARBA" id="ARBA00022596"/>
    </source>
</evidence>
<evidence type="ECO:0000313" key="3">
    <source>
        <dbReference type="Proteomes" id="UP000005801"/>
    </source>
</evidence>
<accession>A6FY48</accession>
<sequence length="405" mass="43083">MFLGALLDLRDGEGQAMVEPQWLRGQLASLDLPDWQLEVEATSRRHLGCTKATFVVPDEEGHRHLPEIRARIEASALSPRAKAMADRSFCVLAEAEAAVHRIPVERVHFHEVGAADAILDICGVSAALDRLGVDELVCGALPGGSGTIRCAHGDMPAPAPAVVELLTDFVVQPGVGEGEMVTPTGAALLRAWGRPLRAGELAGTRALAGYGAGTRSSSIVRVSLMEPRAAAHANASQSQAGSDLLRDEVLVLETHLDDETPERLAWLSERLFELGAVDVAYAPLTMKKGRPGVALTALVPPSRREAAIACILRESAALGVRERVSARTVLARHSETVATPFGPVSIKRAGERYKIEHEDLARIARARGLSLQAVRDVLRGYIAAEIVAKVLGKQQAKAKAEGSPG</sequence>
<name>A6FY48_9BACT</name>
<protein>
    <recommendedName>
        <fullName evidence="4">Nickel insertion protein</fullName>
    </recommendedName>
</protein>
<organism evidence="2 3">
    <name type="scientific">Plesiocystis pacifica SIR-1</name>
    <dbReference type="NCBI Taxonomy" id="391625"/>
    <lineage>
        <taxon>Bacteria</taxon>
        <taxon>Pseudomonadati</taxon>
        <taxon>Myxococcota</taxon>
        <taxon>Polyangia</taxon>
        <taxon>Nannocystales</taxon>
        <taxon>Nannocystaceae</taxon>
        <taxon>Plesiocystis</taxon>
    </lineage>
</organism>
<dbReference type="Proteomes" id="UP000005801">
    <property type="component" value="Unassembled WGS sequence"/>
</dbReference>
<dbReference type="Gene3D" id="3.30.70.1380">
    <property type="entry name" value="Transcriptional regulatory protein pf0864 domain like"/>
    <property type="match status" value="1"/>
</dbReference>
<evidence type="ECO:0008006" key="4">
    <source>
        <dbReference type="Google" id="ProtNLM"/>
    </source>
</evidence>
<dbReference type="EMBL" id="ABCS01000003">
    <property type="protein sequence ID" value="EDM81427.1"/>
    <property type="molecule type" value="Genomic_DNA"/>
</dbReference>
<dbReference type="STRING" id="391625.PPSIR1_39590"/>